<name>A0A1D9FWX6_MOOP1</name>
<protein>
    <submittedName>
        <fullName evidence="2">Sulfotransferase</fullName>
    </submittedName>
</protein>
<dbReference type="GO" id="GO:0006044">
    <property type="term" value="P:N-acetylglucosamine metabolic process"/>
    <property type="evidence" value="ECO:0007669"/>
    <property type="project" value="TreeGrafter"/>
</dbReference>
<evidence type="ECO:0000313" key="2">
    <source>
        <dbReference type="EMBL" id="AOY79872.1"/>
    </source>
</evidence>
<dbReference type="InterPro" id="IPR000863">
    <property type="entry name" value="Sulfotransferase_dom"/>
</dbReference>
<dbReference type="Proteomes" id="UP000176944">
    <property type="component" value="Chromosome"/>
</dbReference>
<dbReference type="SUPFAM" id="SSF52540">
    <property type="entry name" value="P-loop containing nucleoside triphosphate hydrolases"/>
    <property type="match status" value="1"/>
</dbReference>
<dbReference type="Pfam" id="PF00685">
    <property type="entry name" value="Sulfotransfer_1"/>
    <property type="match status" value="1"/>
</dbReference>
<dbReference type="InterPro" id="IPR051135">
    <property type="entry name" value="Gal/GlcNAc/GalNAc_ST"/>
</dbReference>
<sequence>MRKQRLITKTSYYLTSWFLNHWQVGKRPILILGHGRSGTSWVGKTLSTANRAIYYYEPCNPDITGKGNMDTWFRYTRPGERDDLLENAFDNVFKGLPFGGGWYRGFWARALPNYQIIVKDVASLMSIEWVFKRYNPKLLVIVRHPCPTVLSEINKETPAELSRDTLLDQSSLFEDHLEPYRSVIEQAKTPIEIFAAIWAARHRVVADALSRNPQWLLVFYEDLCLDPIGKFKELFEQFELPWTRRVEKHVIQSSTNNIPGRYSKVRISTQQINKWKQTMNQSEVDVVRNYVKIFDIPFYQSDQFWSL</sequence>
<feature type="domain" description="Sulfotransferase" evidence="1">
    <location>
        <begin position="27"/>
        <end position="290"/>
    </location>
</feature>
<dbReference type="PANTHER" id="PTHR10704:SF71">
    <property type="entry name" value="CARBOHYDRATE SULFOTRANSFERASE 1-LIKE"/>
    <property type="match status" value="1"/>
</dbReference>
<dbReference type="GO" id="GO:0001517">
    <property type="term" value="F:N-acetylglucosamine 6-O-sulfotransferase activity"/>
    <property type="evidence" value="ECO:0007669"/>
    <property type="project" value="TreeGrafter"/>
</dbReference>
<accession>A0A1D9FWX6</accession>
<dbReference type="EMBL" id="CP017708">
    <property type="protein sequence ID" value="AOY79872.1"/>
    <property type="molecule type" value="Genomic_DNA"/>
</dbReference>
<dbReference type="AlphaFoldDB" id="A0A1D9FWX6"/>
<organism evidence="2 3">
    <name type="scientific">Moorena producens (strain JHB)</name>
    <dbReference type="NCBI Taxonomy" id="1454205"/>
    <lineage>
        <taxon>Bacteria</taxon>
        <taxon>Bacillati</taxon>
        <taxon>Cyanobacteriota</taxon>
        <taxon>Cyanophyceae</taxon>
        <taxon>Coleofasciculales</taxon>
        <taxon>Coleofasciculaceae</taxon>
        <taxon>Moorena</taxon>
    </lineage>
</organism>
<dbReference type="InterPro" id="IPR027417">
    <property type="entry name" value="P-loop_NTPase"/>
</dbReference>
<gene>
    <name evidence="2" type="ORF">BJP36_07945</name>
</gene>
<proteinExistence type="predicted"/>
<evidence type="ECO:0000313" key="3">
    <source>
        <dbReference type="Proteomes" id="UP000176944"/>
    </source>
</evidence>
<dbReference type="PANTHER" id="PTHR10704">
    <property type="entry name" value="CARBOHYDRATE SULFOTRANSFERASE"/>
    <property type="match status" value="1"/>
</dbReference>
<evidence type="ECO:0000259" key="1">
    <source>
        <dbReference type="Pfam" id="PF00685"/>
    </source>
</evidence>
<dbReference type="Gene3D" id="3.40.50.300">
    <property type="entry name" value="P-loop containing nucleotide triphosphate hydrolases"/>
    <property type="match status" value="1"/>
</dbReference>
<reference evidence="3" key="1">
    <citation type="submission" date="2016-10" db="EMBL/GenBank/DDBJ databases">
        <title>Comparative genomics uncovers the prolific and rare metabolic potential of the cyanobacterial genus Moorea.</title>
        <authorList>
            <person name="Leao T."/>
            <person name="Castelao G."/>
            <person name="Korobeynikov A."/>
            <person name="Monroe E.A."/>
            <person name="Podell S."/>
            <person name="Glukhov E."/>
            <person name="Allen E."/>
            <person name="Gerwick W.H."/>
            <person name="Gerwick L."/>
        </authorList>
    </citation>
    <scope>NUCLEOTIDE SEQUENCE [LARGE SCALE GENOMIC DNA]</scope>
    <source>
        <strain evidence="3">JHB</strain>
    </source>
</reference>
<dbReference type="GO" id="GO:0006790">
    <property type="term" value="P:sulfur compound metabolic process"/>
    <property type="evidence" value="ECO:0007669"/>
    <property type="project" value="TreeGrafter"/>
</dbReference>